<protein>
    <submittedName>
        <fullName evidence="2">Uncharacterized protein</fullName>
    </submittedName>
</protein>
<gene>
    <name evidence="2" type="ORF">MTR67_019769</name>
</gene>
<dbReference type="Proteomes" id="UP001234989">
    <property type="component" value="Chromosome 4"/>
</dbReference>
<keyword evidence="3" id="KW-1185">Reference proteome</keyword>
<evidence type="ECO:0000256" key="1">
    <source>
        <dbReference type="SAM" id="MobiDB-lite"/>
    </source>
</evidence>
<sequence length="62" mass="6977">MTHGLSWWSLVHHLQPFPRTPPEISSKGQPMSGPINRRSDHGLWSRVVGQIPNLQLPVVNDS</sequence>
<reference evidence="2" key="1">
    <citation type="submission" date="2023-08" db="EMBL/GenBank/DDBJ databases">
        <title>A de novo genome assembly of Solanum verrucosum Schlechtendal, a Mexican diploid species geographically isolated from the other diploid A-genome species in potato relatives.</title>
        <authorList>
            <person name="Hosaka K."/>
        </authorList>
    </citation>
    <scope>NUCLEOTIDE SEQUENCE</scope>
    <source>
        <tissue evidence="2">Young leaves</tissue>
    </source>
</reference>
<proteinExistence type="predicted"/>
<dbReference type="EMBL" id="CP133615">
    <property type="protein sequence ID" value="WMV26384.1"/>
    <property type="molecule type" value="Genomic_DNA"/>
</dbReference>
<evidence type="ECO:0000313" key="2">
    <source>
        <dbReference type="EMBL" id="WMV26384.1"/>
    </source>
</evidence>
<dbReference type="AlphaFoldDB" id="A0AAF0QM33"/>
<accession>A0AAF0QM33</accession>
<name>A0AAF0QM33_SOLVR</name>
<organism evidence="2 3">
    <name type="scientific">Solanum verrucosum</name>
    <dbReference type="NCBI Taxonomy" id="315347"/>
    <lineage>
        <taxon>Eukaryota</taxon>
        <taxon>Viridiplantae</taxon>
        <taxon>Streptophyta</taxon>
        <taxon>Embryophyta</taxon>
        <taxon>Tracheophyta</taxon>
        <taxon>Spermatophyta</taxon>
        <taxon>Magnoliopsida</taxon>
        <taxon>eudicotyledons</taxon>
        <taxon>Gunneridae</taxon>
        <taxon>Pentapetalae</taxon>
        <taxon>asterids</taxon>
        <taxon>lamiids</taxon>
        <taxon>Solanales</taxon>
        <taxon>Solanaceae</taxon>
        <taxon>Solanoideae</taxon>
        <taxon>Solaneae</taxon>
        <taxon>Solanum</taxon>
    </lineage>
</organism>
<evidence type="ECO:0000313" key="3">
    <source>
        <dbReference type="Proteomes" id="UP001234989"/>
    </source>
</evidence>
<feature type="region of interest" description="Disordered" evidence="1">
    <location>
        <begin position="19"/>
        <end position="39"/>
    </location>
</feature>